<dbReference type="RefSeq" id="WP_087666007.1">
    <property type="nucleotide sequence ID" value="NZ_FCNW02000002.1"/>
</dbReference>
<sequence>MPAATIDPIIQQAAQAFTESAGAGVSAIVHPGPGGPQDVSMQIDFPGGASLRLPVAVVPTIDRHSRLDPVAQDKEVLLVSTYLSAEMLGRCRELGIAAMDLSGNAYVKGGGGIVFISGHPRTRAQAKGRHKAKAWTAKGLQVVFALLADTRLLQATYRSIAEASKVSLGTVQQVVSDLIARGMAVRLDDLHLTLVSPDRLIDEWTMLYPARLRHSLGRFSAANPEWWKTIDIRHSGCQWGGEIAAAKLTGYLKPATATIHCHGAVPKSLIAQGRLRKDDAGPIEFVAAFADIPAPEGIPPDVVHPLLVYAELMASGDSRNIETARLIRDQYLAAQNP</sequence>
<dbReference type="EMBL" id="FCNW02000002">
    <property type="protein sequence ID" value="SAL19102.1"/>
    <property type="molecule type" value="Genomic_DNA"/>
</dbReference>
<evidence type="ECO:0000313" key="2">
    <source>
        <dbReference type="Proteomes" id="UP000054977"/>
    </source>
</evidence>
<dbReference type="STRING" id="326474.AWB65_00928"/>
<keyword evidence="2" id="KW-1185">Reference proteome</keyword>
<reference evidence="1" key="1">
    <citation type="submission" date="2016-01" db="EMBL/GenBank/DDBJ databases">
        <authorList>
            <person name="Peeters C."/>
        </authorList>
    </citation>
    <scope>NUCLEOTIDE SEQUENCE [LARGE SCALE GENOMIC DNA]</scope>
    <source>
        <strain evidence="1">LMG 22934</strain>
    </source>
</reference>
<gene>
    <name evidence="1" type="ORF">AWB65_00928</name>
</gene>
<evidence type="ECO:0000313" key="1">
    <source>
        <dbReference type="EMBL" id="SAL19102.1"/>
    </source>
</evidence>
<proteinExistence type="predicted"/>
<dbReference type="Proteomes" id="UP000054977">
    <property type="component" value="Unassembled WGS sequence"/>
</dbReference>
<organism evidence="1 2">
    <name type="scientific">Caballeronia humi</name>
    <dbReference type="NCBI Taxonomy" id="326474"/>
    <lineage>
        <taxon>Bacteria</taxon>
        <taxon>Pseudomonadati</taxon>
        <taxon>Pseudomonadota</taxon>
        <taxon>Betaproteobacteria</taxon>
        <taxon>Burkholderiales</taxon>
        <taxon>Burkholderiaceae</taxon>
        <taxon>Caballeronia</taxon>
    </lineage>
</organism>
<dbReference type="OrthoDB" id="6630012at2"/>
<name>A0A158FGU3_9BURK</name>
<dbReference type="AlphaFoldDB" id="A0A158FGU3"/>
<accession>A0A158FGU3</accession>
<protein>
    <submittedName>
        <fullName evidence="1">Uncharacterized protein</fullName>
    </submittedName>
</protein>
<dbReference type="InterPro" id="IPR019238">
    <property type="entry name" value="AbiEi_2"/>
</dbReference>
<dbReference type="Pfam" id="PF09952">
    <property type="entry name" value="AbiEi_2"/>
    <property type="match status" value="1"/>
</dbReference>
<comment type="caution">
    <text evidence="1">The sequence shown here is derived from an EMBL/GenBank/DDBJ whole genome shotgun (WGS) entry which is preliminary data.</text>
</comment>